<dbReference type="Pfam" id="PF01119">
    <property type="entry name" value="DNA_mis_repair"/>
    <property type="match status" value="1"/>
</dbReference>
<dbReference type="GO" id="GO:0030983">
    <property type="term" value="F:mismatched DNA binding"/>
    <property type="evidence" value="ECO:0007669"/>
    <property type="project" value="InterPro"/>
</dbReference>
<gene>
    <name evidence="8" type="ORF">PCON_04722</name>
</gene>
<name>U4L512_PYROM</name>
<evidence type="ECO:0000256" key="5">
    <source>
        <dbReference type="ARBA" id="ARBA00023242"/>
    </source>
</evidence>
<evidence type="ECO:0000256" key="3">
    <source>
        <dbReference type="ARBA" id="ARBA00022763"/>
    </source>
</evidence>
<evidence type="ECO:0000313" key="8">
    <source>
        <dbReference type="EMBL" id="CCX05135.1"/>
    </source>
</evidence>
<evidence type="ECO:0000256" key="1">
    <source>
        <dbReference type="ARBA" id="ARBA00004123"/>
    </source>
</evidence>
<dbReference type="SUPFAM" id="SSF54211">
    <property type="entry name" value="Ribosomal protein S5 domain 2-like"/>
    <property type="match status" value="1"/>
</dbReference>
<dbReference type="Pfam" id="PF13589">
    <property type="entry name" value="HATPase_c_3"/>
    <property type="match status" value="1"/>
</dbReference>
<keyword evidence="4" id="KW-0234">DNA repair</keyword>
<evidence type="ECO:0000256" key="6">
    <source>
        <dbReference type="SAM" id="MobiDB-lite"/>
    </source>
</evidence>
<dbReference type="InterPro" id="IPR020568">
    <property type="entry name" value="Ribosomal_Su5_D2-typ_SF"/>
</dbReference>
<dbReference type="GO" id="GO:0032389">
    <property type="term" value="C:MutLalpha complex"/>
    <property type="evidence" value="ECO:0007669"/>
    <property type="project" value="TreeGrafter"/>
</dbReference>
<dbReference type="GO" id="GO:0140664">
    <property type="term" value="F:ATP-dependent DNA damage sensor activity"/>
    <property type="evidence" value="ECO:0007669"/>
    <property type="project" value="InterPro"/>
</dbReference>
<dbReference type="OMA" id="ANYHVKK"/>
<dbReference type="PANTHER" id="PTHR10073">
    <property type="entry name" value="DNA MISMATCH REPAIR PROTEIN MLH, PMS, MUTL"/>
    <property type="match status" value="1"/>
</dbReference>
<dbReference type="GO" id="GO:0016887">
    <property type="term" value="F:ATP hydrolysis activity"/>
    <property type="evidence" value="ECO:0007669"/>
    <property type="project" value="InterPro"/>
</dbReference>
<evidence type="ECO:0000259" key="7">
    <source>
        <dbReference type="SMART" id="SM01340"/>
    </source>
</evidence>
<dbReference type="NCBIfam" id="TIGR00585">
    <property type="entry name" value="mutl"/>
    <property type="match status" value="1"/>
</dbReference>
<dbReference type="Proteomes" id="UP000018144">
    <property type="component" value="Unassembled WGS sequence"/>
</dbReference>
<dbReference type="InterPro" id="IPR014762">
    <property type="entry name" value="DNA_mismatch_repair_CS"/>
</dbReference>
<dbReference type="PANTHER" id="PTHR10073:SF12">
    <property type="entry name" value="DNA MISMATCH REPAIR PROTEIN MLH1"/>
    <property type="match status" value="1"/>
</dbReference>
<evidence type="ECO:0000313" key="9">
    <source>
        <dbReference type="Proteomes" id="UP000018144"/>
    </source>
</evidence>
<dbReference type="Gene3D" id="3.30.230.10">
    <property type="match status" value="1"/>
</dbReference>
<evidence type="ECO:0000256" key="2">
    <source>
        <dbReference type="ARBA" id="ARBA00006082"/>
    </source>
</evidence>
<dbReference type="InterPro" id="IPR032189">
    <property type="entry name" value="Mlh1_C"/>
</dbReference>
<keyword evidence="5" id="KW-0539">Nucleus</keyword>
<keyword evidence="9" id="KW-1185">Reference proteome</keyword>
<organism evidence="8 9">
    <name type="scientific">Pyronema omphalodes (strain CBS 100304)</name>
    <name type="common">Pyronema confluens</name>
    <dbReference type="NCBI Taxonomy" id="1076935"/>
    <lineage>
        <taxon>Eukaryota</taxon>
        <taxon>Fungi</taxon>
        <taxon>Dikarya</taxon>
        <taxon>Ascomycota</taxon>
        <taxon>Pezizomycotina</taxon>
        <taxon>Pezizomycetes</taxon>
        <taxon>Pezizales</taxon>
        <taxon>Pyronemataceae</taxon>
        <taxon>Pyronema</taxon>
    </lineage>
</organism>
<dbReference type="OrthoDB" id="10263226at2759"/>
<dbReference type="GO" id="GO:0006298">
    <property type="term" value="P:mismatch repair"/>
    <property type="evidence" value="ECO:0007669"/>
    <property type="project" value="InterPro"/>
</dbReference>
<dbReference type="GO" id="GO:0061982">
    <property type="term" value="P:meiosis I cell cycle process"/>
    <property type="evidence" value="ECO:0007669"/>
    <property type="project" value="UniProtKB-ARBA"/>
</dbReference>
<dbReference type="eggNOG" id="KOG1979">
    <property type="taxonomic scope" value="Eukaryota"/>
</dbReference>
<sequence length="649" mass="71908">MQAPARIKALDQNVVNKIAAGEIIVAPVNALKELIENAVDAGSTSIEIVVKDGGLKLLQITDNGSGINRDDMPILCERFTTSKLKVFEDLESISTYGFRGEALASISMIAHLTVTTKTKDSNCAWRAVYADGKLVPPKPGQSADPKPCAGRQGTQITVEDLFYNTPSRRRAFRSSSEEYTKILDVVGRYAVHCEGVAFSCKKHGESGVGVATTSSTNLVERIRRVHGSSVANEVIDFEVSNTGLGFKAKGMLSNANYHVKKTTLLLFINGRAVESSSIKKSIDAIYSTFLPKHGHPFVYLSIDIEPDRVDVNVHPTKREVNFLHEDEVIEIIAAGIQERLAAVDTSRSFALMQTLLPGALPQQQQQQATRRSGPANAGRQPTDPGVTSTPSARQAKKPYENNTVRVDHRDQKITAFVKPSTVGSTTRPTIELADEQPQPLYDCDDSREWVQVRYATIKELRQRVRDAAHKGLAELFTNHIYVGLVDEHRRLAAVQHGVKLYLVDYAAIAYEMFYQIGLSDFRNFGVIRLTPPLKIQELLQIAAEQERQFEKAEREERRGNGVANALCCQIIEKLLLDKRVMLRDYFSVDINDEGELVSIPMLLKGYTPCLGKLPSFLLRLGPNRSFVIPLFVSILPRSDDDSESVGVME</sequence>
<dbReference type="SUPFAM" id="SSF55874">
    <property type="entry name" value="ATPase domain of HSP90 chaperone/DNA topoisomerase II/histidine kinase"/>
    <property type="match status" value="1"/>
</dbReference>
<evidence type="ECO:0000256" key="4">
    <source>
        <dbReference type="ARBA" id="ARBA00023204"/>
    </source>
</evidence>
<feature type="region of interest" description="Disordered" evidence="6">
    <location>
        <begin position="360"/>
        <end position="401"/>
    </location>
</feature>
<dbReference type="GO" id="GO:0005524">
    <property type="term" value="F:ATP binding"/>
    <property type="evidence" value="ECO:0007669"/>
    <property type="project" value="InterPro"/>
</dbReference>
<dbReference type="CDD" id="cd03483">
    <property type="entry name" value="MutL_Trans_MLH1"/>
    <property type="match status" value="1"/>
</dbReference>
<dbReference type="InterPro" id="IPR014721">
    <property type="entry name" value="Ribsml_uS5_D2-typ_fold_subgr"/>
</dbReference>
<keyword evidence="3" id="KW-0227">DNA damage</keyword>
<protein>
    <submittedName>
        <fullName evidence="8">Similar to DNA mismatch repair protein Mlh1 acc. no. P40692</fullName>
    </submittedName>
</protein>
<comment type="similarity">
    <text evidence="2">Belongs to the DNA mismatch repair MutL/HexB family.</text>
</comment>
<dbReference type="InterPro" id="IPR038973">
    <property type="entry name" value="MutL/Mlh/Pms-like"/>
</dbReference>
<accession>U4L512</accession>
<dbReference type="InterPro" id="IPR013507">
    <property type="entry name" value="DNA_mismatch_S5_2-like"/>
</dbReference>
<dbReference type="InterPro" id="IPR002099">
    <property type="entry name" value="MutL/Mlh/PMS"/>
</dbReference>
<reference evidence="8 9" key="1">
    <citation type="journal article" date="2013" name="PLoS Genet.">
        <title>The genome and development-dependent transcriptomes of Pyronema confluens: a window into fungal evolution.</title>
        <authorList>
            <person name="Traeger S."/>
            <person name="Altegoer F."/>
            <person name="Freitag M."/>
            <person name="Gabaldon T."/>
            <person name="Kempken F."/>
            <person name="Kumar A."/>
            <person name="Marcet-Houben M."/>
            <person name="Poggeler S."/>
            <person name="Stajich J.E."/>
            <person name="Nowrousian M."/>
        </authorList>
    </citation>
    <scope>NUCLEOTIDE SEQUENCE [LARGE SCALE GENOMIC DNA]</scope>
    <source>
        <strain evidence="9">CBS 100304</strain>
        <tissue evidence="8">Vegetative mycelium</tissue>
    </source>
</reference>
<comment type="subcellular location">
    <subcellularLocation>
        <location evidence="1">Nucleus</location>
    </subcellularLocation>
</comment>
<proteinExistence type="inferred from homology"/>
<dbReference type="FunFam" id="3.30.230.10:FF:000014">
    <property type="entry name" value="DNA mismatch repair protein Mlh1"/>
    <property type="match status" value="1"/>
</dbReference>
<dbReference type="EMBL" id="HF935234">
    <property type="protein sequence ID" value="CCX05135.1"/>
    <property type="molecule type" value="Genomic_DNA"/>
</dbReference>
<dbReference type="Pfam" id="PF16413">
    <property type="entry name" value="Mlh1_C"/>
    <property type="match status" value="1"/>
</dbReference>
<dbReference type="CDD" id="cd16926">
    <property type="entry name" value="HATPase_MutL-MLH-PMS-like"/>
    <property type="match status" value="1"/>
</dbReference>
<dbReference type="STRING" id="1076935.U4L512"/>
<dbReference type="FunFam" id="3.30.565.10:FF:000033">
    <property type="entry name" value="DNA mismatch repair protein Mlh1"/>
    <property type="match status" value="1"/>
</dbReference>
<dbReference type="AlphaFoldDB" id="U4L512"/>
<dbReference type="Gene3D" id="3.30.565.10">
    <property type="entry name" value="Histidine kinase-like ATPase, C-terminal domain"/>
    <property type="match status" value="1"/>
</dbReference>
<dbReference type="SMART" id="SM01340">
    <property type="entry name" value="DNA_mis_repair"/>
    <property type="match status" value="1"/>
</dbReference>
<dbReference type="PROSITE" id="PS00058">
    <property type="entry name" value="DNA_MISMATCH_REPAIR_1"/>
    <property type="match status" value="1"/>
</dbReference>
<feature type="domain" description="DNA mismatch repair protein S5" evidence="7">
    <location>
        <begin position="222"/>
        <end position="341"/>
    </location>
</feature>
<dbReference type="InterPro" id="IPR036890">
    <property type="entry name" value="HATPase_C_sf"/>
</dbReference>